<organism evidence="2 3">
    <name type="scientific">Streptomyces lonarensis</name>
    <dbReference type="NCBI Taxonomy" id="700599"/>
    <lineage>
        <taxon>Bacteria</taxon>
        <taxon>Bacillati</taxon>
        <taxon>Actinomycetota</taxon>
        <taxon>Actinomycetes</taxon>
        <taxon>Kitasatosporales</taxon>
        <taxon>Streptomycetaceae</taxon>
        <taxon>Streptomyces</taxon>
    </lineage>
</organism>
<dbReference type="EMBL" id="JAAVJD010000004">
    <property type="protein sequence ID" value="NJQ04254.1"/>
    <property type="molecule type" value="Genomic_DNA"/>
</dbReference>
<keyword evidence="3" id="KW-1185">Reference proteome</keyword>
<comment type="caution">
    <text evidence="2">The sequence shown here is derived from an EMBL/GenBank/DDBJ whole genome shotgun (WGS) entry which is preliminary data.</text>
</comment>
<gene>
    <name evidence="2" type="ORF">HCN56_01350</name>
</gene>
<proteinExistence type="predicted"/>
<protein>
    <submittedName>
        <fullName evidence="2">Uncharacterized protein</fullName>
    </submittedName>
</protein>
<evidence type="ECO:0000256" key="1">
    <source>
        <dbReference type="SAM" id="MobiDB-lite"/>
    </source>
</evidence>
<accession>A0A7X6CX79</accession>
<name>A0A7X6CX79_9ACTN</name>
<sequence>MTDLTPAEAALLRLAVDRLRQPVSPDAPALVAPALLEPLAAWLEGAADHVDVLCRVAAGYWPGDAVAAGGFVTRSLDGRALDMARAILAPAAGPERPSGGPGAVPGGSAIRGRDGPSAPA</sequence>
<evidence type="ECO:0000313" key="3">
    <source>
        <dbReference type="Proteomes" id="UP000578686"/>
    </source>
</evidence>
<evidence type="ECO:0000313" key="2">
    <source>
        <dbReference type="EMBL" id="NJQ04254.1"/>
    </source>
</evidence>
<dbReference type="Proteomes" id="UP000578686">
    <property type="component" value="Unassembled WGS sequence"/>
</dbReference>
<dbReference type="RefSeq" id="WP_167967553.1">
    <property type="nucleotide sequence ID" value="NZ_BHZG01000011.1"/>
</dbReference>
<reference evidence="2 3" key="1">
    <citation type="submission" date="2020-03" db="EMBL/GenBank/DDBJ databases">
        <title>Draft genome of Streptomyces sp. ventii, isolated from the Axial Seamount in the Pacific Ocean, and resequencing of the two type strains Streptomyces lonarensis strain NCL 716 and Streptomyces bohaiensis strain 11A07.</title>
        <authorList>
            <person name="Loughran R.M."/>
            <person name="Pfannmuller K.M."/>
            <person name="Wasson B.J."/>
            <person name="Deadmond M.C."/>
            <person name="Paddock B.E."/>
            <person name="Koyack M.J."/>
            <person name="Gallegos D.A."/>
            <person name="Mitchell E.A."/>
            <person name="Ushijima B."/>
            <person name="Saw J.H."/>
            <person name="Mcphail K.L."/>
            <person name="Videau P."/>
        </authorList>
    </citation>
    <scope>NUCLEOTIDE SEQUENCE [LARGE SCALE GENOMIC DNA]</scope>
    <source>
        <strain evidence="2 3">NCL716</strain>
    </source>
</reference>
<feature type="region of interest" description="Disordered" evidence="1">
    <location>
        <begin position="90"/>
        <end position="120"/>
    </location>
</feature>
<dbReference type="AlphaFoldDB" id="A0A7X6CX79"/>